<feature type="transmembrane region" description="Helical" evidence="1">
    <location>
        <begin position="12"/>
        <end position="30"/>
    </location>
</feature>
<gene>
    <name evidence="2" type="ORF">FWK35_00032956</name>
</gene>
<feature type="non-terminal residue" evidence="2">
    <location>
        <position position="1"/>
    </location>
</feature>
<reference evidence="2 3" key="1">
    <citation type="submission" date="2019-08" db="EMBL/GenBank/DDBJ databases">
        <title>Whole genome of Aphis craccivora.</title>
        <authorList>
            <person name="Voronova N.V."/>
            <person name="Shulinski R.S."/>
            <person name="Bandarenka Y.V."/>
            <person name="Zhorov D.G."/>
            <person name="Warner D."/>
        </authorList>
    </citation>
    <scope>NUCLEOTIDE SEQUENCE [LARGE SCALE GENOMIC DNA]</scope>
    <source>
        <strain evidence="2">180601</strain>
        <tissue evidence="2">Whole Body</tissue>
    </source>
</reference>
<keyword evidence="1" id="KW-1133">Transmembrane helix</keyword>
<dbReference type="Proteomes" id="UP000478052">
    <property type="component" value="Unassembled WGS sequence"/>
</dbReference>
<keyword evidence="1" id="KW-0812">Transmembrane</keyword>
<evidence type="ECO:0000313" key="3">
    <source>
        <dbReference type="Proteomes" id="UP000478052"/>
    </source>
</evidence>
<accession>A0A6G0VV14</accession>
<proteinExistence type="predicted"/>
<evidence type="ECO:0000256" key="1">
    <source>
        <dbReference type="SAM" id="Phobius"/>
    </source>
</evidence>
<name>A0A6G0VV14_APHCR</name>
<dbReference type="EMBL" id="VUJU01011537">
    <property type="protein sequence ID" value="KAF0710769.1"/>
    <property type="molecule type" value="Genomic_DNA"/>
</dbReference>
<comment type="caution">
    <text evidence="2">The sequence shown here is derived from an EMBL/GenBank/DDBJ whole genome shotgun (WGS) entry which is preliminary data.</text>
</comment>
<keyword evidence="1" id="KW-0472">Membrane</keyword>
<sequence>LHFVQNLKSIKNSRFSLIFFLFFGFSRCFLKLLGNSKNDLPNAPTRFTFKSEKLLKLKIEALFRHVLVYTDTQKKHTTL</sequence>
<keyword evidence="3" id="KW-1185">Reference proteome</keyword>
<evidence type="ECO:0000313" key="2">
    <source>
        <dbReference type="EMBL" id="KAF0710769.1"/>
    </source>
</evidence>
<organism evidence="2 3">
    <name type="scientific">Aphis craccivora</name>
    <name type="common">Cowpea aphid</name>
    <dbReference type="NCBI Taxonomy" id="307492"/>
    <lineage>
        <taxon>Eukaryota</taxon>
        <taxon>Metazoa</taxon>
        <taxon>Ecdysozoa</taxon>
        <taxon>Arthropoda</taxon>
        <taxon>Hexapoda</taxon>
        <taxon>Insecta</taxon>
        <taxon>Pterygota</taxon>
        <taxon>Neoptera</taxon>
        <taxon>Paraneoptera</taxon>
        <taxon>Hemiptera</taxon>
        <taxon>Sternorrhyncha</taxon>
        <taxon>Aphidomorpha</taxon>
        <taxon>Aphidoidea</taxon>
        <taxon>Aphididae</taxon>
        <taxon>Aphidini</taxon>
        <taxon>Aphis</taxon>
        <taxon>Aphis</taxon>
    </lineage>
</organism>
<dbReference type="AlphaFoldDB" id="A0A6G0VV14"/>
<protein>
    <submittedName>
        <fullName evidence="2">Uncharacterized protein</fullName>
    </submittedName>
</protein>